<organism evidence="1 3">
    <name type="scientific">Stephanodiscus triporus</name>
    <dbReference type="NCBI Taxonomy" id="2934178"/>
    <lineage>
        <taxon>Eukaryota</taxon>
        <taxon>Sar</taxon>
        <taxon>Stramenopiles</taxon>
        <taxon>Ochrophyta</taxon>
        <taxon>Bacillariophyta</taxon>
        <taxon>Coscinodiscophyceae</taxon>
        <taxon>Thalassiosirophycidae</taxon>
        <taxon>Stephanodiscales</taxon>
        <taxon>Stephanodiscaceae</taxon>
        <taxon>Stephanodiscus</taxon>
    </lineage>
</organism>
<dbReference type="EMBL" id="JALLAZ020001661">
    <property type="protein sequence ID" value="KAL3769222.1"/>
    <property type="molecule type" value="Genomic_DNA"/>
</dbReference>
<dbReference type="EMBL" id="JALLAZ020000448">
    <property type="protein sequence ID" value="KAL3794975.1"/>
    <property type="molecule type" value="Genomic_DNA"/>
</dbReference>
<evidence type="ECO:0000313" key="2">
    <source>
        <dbReference type="EMBL" id="KAL3794975.1"/>
    </source>
</evidence>
<evidence type="ECO:0000313" key="1">
    <source>
        <dbReference type="EMBL" id="KAL3769222.1"/>
    </source>
</evidence>
<dbReference type="AlphaFoldDB" id="A0ABD3N3U2"/>
<keyword evidence="3" id="KW-1185">Reference proteome</keyword>
<comment type="caution">
    <text evidence="1">The sequence shown here is derived from an EMBL/GenBank/DDBJ whole genome shotgun (WGS) entry which is preliminary data.</text>
</comment>
<sequence>MVSSSTTGGGACGIVYRRSRFFRKLLSELRDQLALIYVKGAY</sequence>
<dbReference type="Proteomes" id="UP001530315">
    <property type="component" value="Unassembled WGS sequence"/>
</dbReference>
<accession>A0ABD3N3U2</accession>
<proteinExistence type="predicted"/>
<reference evidence="1 3" key="1">
    <citation type="submission" date="2024-10" db="EMBL/GenBank/DDBJ databases">
        <title>Updated reference genomes for cyclostephanoid diatoms.</title>
        <authorList>
            <person name="Roberts W.R."/>
            <person name="Alverson A.J."/>
        </authorList>
    </citation>
    <scope>NUCLEOTIDE SEQUENCE [LARGE SCALE GENOMIC DNA]</scope>
    <source>
        <strain evidence="1 3">AJA276-08</strain>
    </source>
</reference>
<evidence type="ECO:0000313" key="3">
    <source>
        <dbReference type="Proteomes" id="UP001530315"/>
    </source>
</evidence>
<name>A0ABD3N3U2_9STRA</name>
<protein>
    <submittedName>
        <fullName evidence="1">Uncharacterized protein</fullName>
    </submittedName>
</protein>
<gene>
    <name evidence="1" type="ORF">ACHAW5_001954</name>
    <name evidence="2" type="ORF">ACHAW5_010556</name>
</gene>